<evidence type="ECO:0000259" key="8">
    <source>
        <dbReference type="Pfam" id="PF00185"/>
    </source>
</evidence>
<dbReference type="PRINTS" id="PR00101">
    <property type="entry name" value="ATCASE"/>
</dbReference>
<keyword evidence="11" id="KW-1185">Reference proteome</keyword>
<evidence type="ECO:0000256" key="2">
    <source>
        <dbReference type="ARBA" id="ARBA00008896"/>
    </source>
</evidence>
<dbReference type="PANTHER" id="PTHR45753">
    <property type="entry name" value="ORNITHINE CARBAMOYLTRANSFERASE, MITOCHONDRIAL"/>
    <property type="match status" value="1"/>
</dbReference>
<dbReference type="PANTHER" id="PTHR45753:SF6">
    <property type="entry name" value="ASPARTATE CARBAMOYLTRANSFERASE"/>
    <property type="match status" value="1"/>
</dbReference>
<dbReference type="Gene3D" id="3.40.50.1370">
    <property type="entry name" value="Aspartate/ornithine carbamoyltransferase"/>
    <property type="match status" value="2"/>
</dbReference>
<evidence type="ECO:0000256" key="4">
    <source>
        <dbReference type="ARBA" id="ARBA00022975"/>
    </source>
</evidence>
<dbReference type="GO" id="GO:0006207">
    <property type="term" value="P:'de novo' pyrimidine nucleobase biosynthetic process"/>
    <property type="evidence" value="ECO:0007669"/>
    <property type="project" value="InterPro"/>
</dbReference>
<dbReference type="FunFam" id="3.40.50.1370:FF:000002">
    <property type="entry name" value="Aspartate carbamoyltransferase 2"/>
    <property type="match status" value="1"/>
</dbReference>
<dbReference type="Pfam" id="PF00185">
    <property type="entry name" value="OTCace"/>
    <property type="match status" value="1"/>
</dbReference>
<comment type="pathway">
    <text evidence="1 7">Pyrimidine metabolism; UMP biosynthesis via de novo pathway; (S)-dihydroorotate from bicarbonate: step 2/3.</text>
</comment>
<organism evidence="10 11">
    <name type="scientific">Candidatus Chaera renei</name>
    <dbReference type="NCBI Taxonomy" id="2506947"/>
    <lineage>
        <taxon>Bacteria</taxon>
        <taxon>Candidatus Saccharimonadota</taxon>
        <taxon>Candidatus Saccharimonadia</taxon>
        <taxon>Candidatus Saccharimonadales</taxon>
        <taxon>Candidatus Saccharimonadaceae</taxon>
        <taxon>Candidatus Chaera</taxon>
    </lineage>
</organism>
<name>A0A4V1J7L7_9BACT</name>
<dbReference type="InterPro" id="IPR036901">
    <property type="entry name" value="Asp/Orn_carbamoylTrfase_sf"/>
</dbReference>
<keyword evidence="4 7" id="KW-0665">Pyrimidine biosynthesis</keyword>
<evidence type="ECO:0000313" key="10">
    <source>
        <dbReference type="EMBL" id="RWZ79421.1"/>
    </source>
</evidence>
<dbReference type="GO" id="GO:0006520">
    <property type="term" value="P:amino acid metabolic process"/>
    <property type="evidence" value="ECO:0007669"/>
    <property type="project" value="InterPro"/>
</dbReference>
<evidence type="ECO:0000256" key="3">
    <source>
        <dbReference type="ARBA" id="ARBA00022679"/>
    </source>
</evidence>
<dbReference type="Proteomes" id="UP000289269">
    <property type="component" value="Unassembled WGS sequence"/>
</dbReference>
<evidence type="ECO:0000256" key="1">
    <source>
        <dbReference type="ARBA" id="ARBA00004852"/>
    </source>
</evidence>
<dbReference type="PRINTS" id="PR00100">
    <property type="entry name" value="AOTCASE"/>
</dbReference>
<evidence type="ECO:0000259" key="9">
    <source>
        <dbReference type="Pfam" id="PF02729"/>
    </source>
</evidence>
<feature type="binding site" evidence="7">
    <location>
        <position position="55"/>
    </location>
    <ligand>
        <name>carbamoyl phosphate</name>
        <dbReference type="ChEBI" id="CHEBI:58228"/>
    </ligand>
</feature>
<feature type="binding site" evidence="7">
    <location>
        <position position="228"/>
    </location>
    <ligand>
        <name>L-aspartate</name>
        <dbReference type="ChEBI" id="CHEBI:29991"/>
    </ligand>
</feature>
<protein>
    <recommendedName>
        <fullName evidence="7">Aspartate carbamoyltransferase</fullName>
        <ecNumber evidence="7">2.1.3.2</ecNumber>
    </recommendedName>
    <alternativeName>
        <fullName evidence="7">Aspartate transcarbamylase</fullName>
        <shortName evidence="7">ATCase</shortName>
    </alternativeName>
</protein>
<comment type="caution">
    <text evidence="10">The sequence shown here is derived from an EMBL/GenBank/DDBJ whole genome shotgun (WGS) entry which is preliminary data.</text>
</comment>
<dbReference type="InterPro" id="IPR006131">
    <property type="entry name" value="Asp_carbamoyltransf_Asp/Orn-bd"/>
</dbReference>
<feature type="domain" description="Aspartate/ornithine carbamoyltransferase carbamoyl-P binding" evidence="9">
    <location>
        <begin position="2"/>
        <end position="145"/>
    </location>
</feature>
<dbReference type="AlphaFoldDB" id="A0A4V1J7L7"/>
<reference evidence="10" key="1">
    <citation type="submission" date="2019-01" db="EMBL/GenBank/DDBJ databases">
        <title>Genomic signatures and co-occurrence patterns of the ultra-small Saccharimodia (Patescibacteria phylum) suggest a symbiotic lifestyle.</title>
        <authorList>
            <person name="Lemos L."/>
            <person name="Medeiros J."/>
            <person name="Andreote F."/>
            <person name="Fernandes G."/>
            <person name="Varani A."/>
            <person name="Oliveira G."/>
            <person name="Pylro V."/>
        </authorList>
    </citation>
    <scope>NUCLEOTIDE SEQUENCE [LARGE SCALE GENOMIC DNA]</scope>
    <source>
        <strain evidence="10">AMD01</strain>
    </source>
</reference>
<comment type="function">
    <text evidence="5 7">Catalyzes the condensation of carbamoyl phosphate and aspartate to form carbamoyl aspartate and inorganic phosphate, the committed step in the de novo pyrimidine nucleotide biosynthesis pathway.</text>
</comment>
<dbReference type="Pfam" id="PF02729">
    <property type="entry name" value="OTCace_N"/>
    <property type="match status" value="1"/>
</dbReference>
<accession>A0A4V1J7L7</accession>
<proteinExistence type="inferred from homology"/>
<evidence type="ECO:0000256" key="7">
    <source>
        <dbReference type="HAMAP-Rule" id="MF_00001"/>
    </source>
</evidence>
<comment type="catalytic activity">
    <reaction evidence="6 7">
        <text>carbamoyl phosphate + L-aspartate = N-carbamoyl-L-aspartate + phosphate + H(+)</text>
        <dbReference type="Rhea" id="RHEA:20013"/>
        <dbReference type="ChEBI" id="CHEBI:15378"/>
        <dbReference type="ChEBI" id="CHEBI:29991"/>
        <dbReference type="ChEBI" id="CHEBI:32814"/>
        <dbReference type="ChEBI" id="CHEBI:43474"/>
        <dbReference type="ChEBI" id="CHEBI:58228"/>
        <dbReference type="EC" id="2.1.3.2"/>
    </reaction>
</comment>
<evidence type="ECO:0000256" key="6">
    <source>
        <dbReference type="ARBA" id="ARBA00048859"/>
    </source>
</evidence>
<dbReference type="EMBL" id="SCKW01000013">
    <property type="protein sequence ID" value="RWZ79421.1"/>
    <property type="molecule type" value="Genomic_DNA"/>
</dbReference>
<dbReference type="EC" id="2.1.3.2" evidence="7"/>
<feature type="binding site" evidence="7">
    <location>
        <position position="267"/>
    </location>
    <ligand>
        <name>carbamoyl phosphate</name>
        <dbReference type="ChEBI" id="CHEBI:58228"/>
    </ligand>
</feature>
<dbReference type="InterPro" id="IPR006132">
    <property type="entry name" value="Asp/Orn_carbamoyltranf_P-bd"/>
</dbReference>
<feature type="binding site" evidence="7">
    <location>
        <position position="133"/>
    </location>
    <ligand>
        <name>carbamoyl phosphate</name>
        <dbReference type="ChEBI" id="CHEBI:58228"/>
    </ligand>
</feature>
<sequence>MRHILSTQQFLNRKELAGIFKKADVFEKADRRGEIAKPLRGKILACLFYEPSTRTRFSFESAMLKLGGQVISTESAGHFSSAIKGETLEDSIRIISGYSDMIVLRHHEPGAAERAARVSDVPIINAGDGDGEHPTQALLDFYTIQKELGRVDNFKIAMAGDLLYGRTIHSLIYLLSMSRGAEAHLVAPPALRLPEKYKDYLSSRGINFFESDNLENTLAKVDVLYMTRVQKERFASARLYERVKDAFVLNKELLAKLRQRAVIMHPLPRVNEISQEVDSDKRAAYFRQAKNGLYVRMALLDILGKRSPKTGGKKL</sequence>
<dbReference type="NCBIfam" id="NF002032">
    <property type="entry name" value="PRK00856.1"/>
    <property type="match status" value="1"/>
</dbReference>
<dbReference type="NCBIfam" id="TIGR00670">
    <property type="entry name" value="asp_carb_tr"/>
    <property type="match status" value="1"/>
</dbReference>
<dbReference type="HAMAP" id="MF_00001">
    <property type="entry name" value="Asp_carb_tr"/>
    <property type="match status" value="1"/>
</dbReference>
<feature type="binding site" evidence="7">
    <location>
        <position position="105"/>
    </location>
    <ligand>
        <name>carbamoyl phosphate</name>
        <dbReference type="ChEBI" id="CHEBI:58228"/>
    </ligand>
</feature>
<feature type="binding site" evidence="7">
    <location>
        <position position="54"/>
    </location>
    <ligand>
        <name>carbamoyl phosphate</name>
        <dbReference type="ChEBI" id="CHEBI:58228"/>
    </ligand>
</feature>
<evidence type="ECO:0000313" key="11">
    <source>
        <dbReference type="Proteomes" id="UP000289269"/>
    </source>
</evidence>
<feature type="domain" description="Aspartate/ornithine carbamoyltransferase Asp/Orn-binding" evidence="8">
    <location>
        <begin position="153"/>
        <end position="302"/>
    </location>
</feature>
<evidence type="ECO:0000256" key="5">
    <source>
        <dbReference type="ARBA" id="ARBA00043884"/>
    </source>
</evidence>
<feature type="binding site" evidence="7">
    <location>
        <position position="166"/>
    </location>
    <ligand>
        <name>L-aspartate</name>
        <dbReference type="ChEBI" id="CHEBI:29991"/>
    </ligand>
</feature>
<dbReference type="InterPro" id="IPR002082">
    <property type="entry name" value="Asp_carbamoyltransf"/>
</dbReference>
<dbReference type="GO" id="GO:0016597">
    <property type="term" value="F:amino acid binding"/>
    <property type="evidence" value="ECO:0007669"/>
    <property type="project" value="InterPro"/>
</dbReference>
<keyword evidence="3 7" id="KW-0808">Transferase</keyword>
<dbReference type="PROSITE" id="PS00097">
    <property type="entry name" value="CARBAMOYLTRANSFERASE"/>
    <property type="match status" value="1"/>
</dbReference>
<dbReference type="GO" id="GO:0044205">
    <property type="term" value="P:'de novo' UMP biosynthetic process"/>
    <property type="evidence" value="ECO:0007669"/>
    <property type="project" value="UniProtKB-UniRule"/>
</dbReference>
<gene>
    <name evidence="7 10" type="primary">pyrB</name>
    <name evidence="10" type="ORF">EOT04_01735</name>
</gene>
<dbReference type="InterPro" id="IPR006130">
    <property type="entry name" value="Asp/Orn_carbamoylTrfase"/>
</dbReference>
<feature type="binding site" evidence="7">
    <location>
        <position position="84"/>
    </location>
    <ligand>
        <name>L-aspartate</name>
        <dbReference type="ChEBI" id="CHEBI:29991"/>
    </ligand>
</feature>
<dbReference type="UniPathway" id="UPA00070">
    <property type="reaction ID" value="UER00116"/>
</dbReference>
<feature type="binding site" evidence="7">
    <location>
        <position position="268"/>
    </location>
    <ligand>
        <name>carbamoyl phosphate</name>
        <dbReference type="ChEBI" id="CHEBI:58228"/>
    </ligand>
</feature>
<comment type="similarity">
    <text evidence="2 7">Belongs to the aspartate/ornithine carbamoyltransferase superfamily. ATCase family.</text>
</comment>
<dbReference type="GO" id="GO:0004070">
    <property type="term" value="F:aspartate carbamoyltransferase activity"/>
    <property type="evidence" value="ECO:0007669"/>
    <property type="project" value="UniProtKB-UniRule"/>
</dbReference>
<comment type="subunit">
    <text evidence="7">Heterododecamer (2C3:3R2) of six catalytic PyrB chains organized as two trimers (C3), and six regulatory PyrI chains organized as three dimers (R2).</text>
</comment>
<feature type="binding site" evidence="7">
    <location>
        <position position="136"/>
    </location>
    <ligand>
        <name>carbamoyl phosphate</name>
        <dbReference type="ChEBI" id="CHEBI:58228"/>
    </ligand>
</feature>
<dbReference type="SUPFAM" id="SSF53671">
    <property type="entry name" value="Aspartate/ornithine carbamoyltransferase"/>
    <property type="match status" value="1"/>
</dbReference>